<dbReference type="EMBL" id="BHVY01000003">
    <property type="protein sequence ID" value="GIJ84939.1"/>
    <property type="molecule type" value="Genomic_DNA"/>
</dbReference>
<reference evidence="2 3" key="1">
    <citation type="submission" date="2018-10" db="EMBL/GenBank/DDBJ databases">
        <title>Pan-genome distribution and transcriptional activeness of fungal secondary metabolism genes in Aspergillus section Fumigati.</title>
        <authorList>
            <person name="Takahashi H."/>
            <person name="Umemura M."/>
            <person name="Ninomiya A."/>
            <person name="Kusuya Y."/>
            <person name="Urayama S."/>
            <person name="Shimizu M."/>
            <person name="Watanabe A."/>
            <person name="Kamei K."/>
            <person name="Yaguchi T."/>
            <person name="Hagiwara D."/>
        </authorList>
    </citation>
    <scope>NUCLEOTIDE SEQUENCE [LARGE SCALE GENOMIC DNA]</scope>
    <source>
        <strain evidence="2 3">IFM 55266</strain>
    </source>
</reference>
<protein>
    <submittedName>
        <fullName evidence="2">Uncharacterized protein</fullName>
    </submittedName>
</protein>
<keyword evidence="3" id="KW-1185">Reference proteome</keyword>
<gene>
    <name evidence="2" type="ORF">Asppvi_003794</name>
</gene>
<evidence type="ECO:0000256" key="1">
    <source>
        <dbReference type="SAM" id="Coils"/>
    </source>
</evidence>
<name>A0A9P3ERE0_9EURO</name>
<accession>A0A9P3ERE0</accession>
<sequence>MAASPESGKLDHPYPYLDTEQRDSYFNSGFFVYSPSTQLFGHYMSLLNESETWYHGFPDQDLLNYAHRSDGPMPWQKLHFSWHLNWPNDNDLNGGMAALHAKWWKGDFVSPSVKEYALSRRWEMEGYWMVHGNAESSDDEELDKPLPEASGSLLKTSGFSDRQNIAERLPNEGRLQKESSAIEEVSDQRDKLERVNIDPKFDRGTQKESPGEMLLALKRKLNLLERERGSYNDEEASITDTEEATTIRGSVNFEGDHESEHLPVVPATSNISDSTNVADAIALATLSEVSLPLRKRRKTDQDQQSRE</sequence>
<dbReference type="OrthoDB" id="2014201at2759"/>
<comment type="caution">
    <text evidence="2">The sequence shown here is derived from an EMBL/GenBank/DDBJ whole genome shotgun (WGS) entry which is preliminary data.</text>
</comment>
<dbReference type="RefSeq" id="XP_043155686.1">
    <property type="nucleotide sequence ID" value="XM_043299751.1"/>
</dbReference>
<feature type="coiled-coil region" evidence="1">
    <location>
        <begin position="175"/>
        <end position="234"/>
    </location>
</feature>
<dbReference type="Gene3D" id="3.90.550.10">
    <property type="entry name" value="Spore Coat Polysaccharide Biosynthesis Protein SpsA, Chain A"/>
    <property type="match status" value="1"/>
</dbReference>
<dbReference type="AlphaFoldDB" id="A0A9P3ERE0"/>
<dbReference type="GeneID" id="67002406"/>
<organism evidence="2 3">
    <name type="scientific">Aspergillus pseudoviridinutans</name>
    <dbReference type="NCBI Taxonomy" id="1517512"/>
    <lineage>
        <taxon>Eukaryota</taxon>
        <taxon>Fungi</taxon>
        <taxon>Dikarya</taxon>
        <taxon>Ascomycota</taxon>
        <taxon>Pezizomycotina</taxon>
        <taxon>Eurotiomycetes</taxon>
        <taxon>Eurotiomycetidae</taxon>
        <taxon>Eurotiales</taxon>
        <taxon>Aspergillaceae</taxon>
        <taxon>Aspergillus</taxon>
        <taxon>Aspergillus subgen. Fumigati</taxon>
    </lineage>
</organism>
<dbReference type="Proteomes" id="UP001043456">
    <property type="component" value="Unassembled WGS sequence"/>
</dbReference>
<evidence type="ECO:0000313" key="3">
    <source>
        <dbReference type="Proteomes" id="UP001043456"/>
    </source>
</evidence>
<dbReference type="InterPro" id="IPR029044">
    <property type="entry name" value="Nucleotide-diphossugar_trans"/>
</dbReference>
<evidence type="ECO:0000313" key="2">
    <source>
        <dbReference type="EMBL" id="GIJ84939.1"/>
    </source>
</evidence>
<dbReference type="SUPFAM" id="SSF53448">
    <property type="entry name" value="Nucleotide-diphospho-sugar transferases"/>
    <property type="match status" value="1"/>
</dbReference>
<proteinExistence type="predicted"/>
<keyword evidence="1" id="KW-0175">Coiled coil</keyword>